<dbReference type="InterPro" id="IPR050768">
    <property type="entry name" value="UPF0353/GerABKA_families"/>
</dbReference>
<sequence length="493" mass="54333">MNPSESKPKTDPWTLQKIKILFSKSSDVIVRNYRVQTDSAESEVVLVYASGLADSGQISLVVLPELEKMYKETGFNKQQDEQLGRLPLVLLKEPVSHQSLEDTVFQGGLVLLFPHTNAIFSMDISSVPKRSPEESTVEISIKGPKDGFNEDYVTNIALIRKRIRSSSLCIEESILGRRTRTKVGLLYFEDIASPEILAEARERLSKIDIDGLYTINQLEEMLSDSKYSLFPLVDFTGRPDYVVTCLLNGRFAIVIDGNPMVLIAPGSLSLLMKSPEDVHFNYIYVSFVRLIRGISLIISMMLPSFWVALAAFHQDQIPFRLMATISTARLGLPLSAQMELFLLLVLLEIFREAGVRLPSSIGQTLTVIGGLIIGDAAIRAGLVSPSSVVVGAITAVAGATLVNQTLSAVVSVIRFGLFFVSSFLGMYGLILGIILLLAYISRLRTFGIPFLAPLSPMMPADFLKAILRAPWSLMRKKPTFLKTGDSDHQGDTP</sequence>
<feature type="transmembrane region" description="Helical" evidence="3">
    <location>
        <begin position="332"/>
        <end position="350"/>
    </location>
</feature>
<dbReference type="PANTHER" id="PTHR22550">
    <property type="entry name" value="SPORE GERMINATION PROTEIN"/>
    <property type="match status" value="1"/>
</dbReference>
<organism evidence="4 5">
    <name type="scientific">Paenibacillus chibensis</name>
    <dbReference type="NCBI Taxonomy" id="59846"/>
    <lineage>
        <taxon>Bacteria</taxon>
        <taxon>Bacillati</taxon>
        <taxon>Bacillota</taxon>
        <taxon>Bacilli</taxon>
        <taxon>Bacillales</taxon>
        <taxon>Paenibacillaceae</taxon>
        <taxon>Paenibacillus</taxon>
    </lineage>
</organism>
<dbReference type="Proteomes" id="UP001343257">
    <property type="component" value="Unassembled WGS sequence"/>
</dbReference>
<evidence type="ECO:0000256" key="2">
    <source>
        <dbReference type="ARBA" id="ARBA00023136"/>
    </source>
</evidence>
<dbReference type="PIRSF" id="PIRSF005690">
    <property type="entry name" value="GerBA"/>
    <property type="match status" value="1"/>
</dbReference>
<dbReference type="Pfam" id="PF03323">
    <property type="entry name" value="GerA"/>
    <property type="match status" value="1"/>
</dbReference>
<keyword evidence="3" id="KW-1133">Transmembrane helix</keyword>
<comment type="similarity">
    <text evidence="1">Belongs to the GerABKA family.</text>
</comment>
<reference evidence="4 5" key="1">
    <citation type="submission" date="2023-03" db="EMBL/GenBank/DDBJ databases">
        <title>Bacillus Genome Sequencing.</title>
        <authorList>
            <person name="Dunlap C."/>
        </authorList>
    </citation>
    <scope>NUCLEOTIDE SEQUENCE [LARGE SCALE GENOMIC DNA]</scope>
    <source>
        <strain evidence="4 5">NRS-52</strain>
    </source>
</reference>
<feature type="transmembrane region" description="Helical" evidence="3">
    <location>
        <begin position="417"/>
        <end position="440"/>
    </location>
</feature>
<feature type="transmembrane region" description="Helical" evidence="3">
    <location>
        <begin position="362"/>
        <end position="382"/>
    </location>
</feature>
<dbReference type="RefSeq" id="WP_328282135.1">
    <property type="nucleotide sequence ID" value="NZ_JARTLD010000077.1"/>
</dbReference>
<feature type="transmembrane region" description="Helical" evidence="3">
    <location>
        <begin position="290"/>
        <end position="312"/>
    </location>
</feature>
<evidence type="ECO:0000313" key="5">
    <source>
        <dbReference type="Proteomes" id="UP001343257"/>
    </source>
</evidence>
<name>A0ABU6Q2G5_9BACL</name>
<keyword evidence="3" id="KW-0812">Transmembrane</keyword>
<keyword evidence="5" id="KW-1185">Reference proteome</keyword>
<evidence type="ECO:0000256" key="3">
    <source>
        <dbReference type="SAM" id="Phobius"/>
    </source>
</evidence>
<accession>A0ABU6Q2G5</accession>
<proteinExistence type="inferred from homology"/>
<feature type="transmembrane region" description="Helical" evidence="3">
    <location>
        <begin position="388"/>
        <end position="410"/>
    </location>
</feature>
<protein>
    <submittedName>
        <fullName evidence="4">Spore germination protein</fullName>
    </submittedName>
</protein>
<dbReference type="EMBL" id="JARTLD010000077">
    <property type="protein sequence ID" value="MED5020703.1"/>
    <property type="molecule type" value="Genomic_DNA"/>
</dbReference>
<keyword evidence="2 3" id="KW-0472">Membrane</keyword>
<gene>
    <name evidence="4" type="ORF">P9847_25930</name>
</gene>
<evidence type="ECO:0000256" key="1">
    <source>
        <dbReference type="ARBA" id="ARBA00005278"/>
    </source>
</evidence>
<evidence type="ECO:0000313" key="4">
    <source>
        <dbReference type="EMBL" id="MED5020703.1"/>
    </source>
</evidence>
<dbReference type="PANTHER" id="PTHR22550:SF5">
    <property type="entry name" value="LEUCINE ZIPPER PROTEIN 4"/>
    <property type="match status" value="1"/>
</dbReference>
<comment type="caution">
    <text evidence="4">The sequence shown here is derived from an EMBL/GenBank/DDBJ whole genome shotgun (WGS) entry which is preliminary data.</text>
</comment>
<dbReference type="InterPro" id="IPR004995">
    <property type="entry name" value="Spore_Ger"/>
</dbReference>